<evidence type="ECO:0000313" key="2">
    <source>
        <dbReference type="Proteomes" id="UP001140096"/>
    </source>
</evidence>
<comment type="caution">
    <text evidence="1">The sequence shown here is derived from an EMBL/GenBank/DDBJ whole genome shotgun (WGS) entry which is preliminary data.</text>
</comment>
<proteinExistence type="predicted"/>
<reference evidence="1" key="1">
    <citation type="submission" date="2022-07" db="EMBL/GenBank/DDBJ databases">
        <title>Phylogenomic reconstructions and comparative analyses of Kickxellomycotina fungi.</title>
        <authorList>
            <person name="Reynolds N.K."/>
            <person name="Stajich J.E."/>
            <person name="Barry K."/>
            <person name="Grigoriev I.V."/>
            <person name="Crous P."/>
            <person name="Smith M.E."/>
        </authorList>
    </citation>
    <scope>NUCLEOTIDE SEQUENCE</scope>
    <source>
        <strain evidence="1">CBS 102833</strain>
    </source>
</reference>
<sequence>MDSFGDPIRGHQVSSKAAKRAQKEHLLREAEAARPRVPLTEQSSPENATFVDADANMSEDDDALLISVTAHKGKAAASAPSFGSSSAGQLFSFVPEMPLNLCEYMPSSQMSLNISESGHMASVSHTMEAKVAALEVQLARVSADLSNVSINLAGVVDTMASFPAAMKEMLWEMLESRVEPAIVEELTAFSASDQRFCDVTLRLPPKKQAHVVAAAERMAKDSAAVAPLAAQLRNVVERSTPS</sequence>
<dbReference type="EMBL" id="JANBUP010001153">
    <property type="protein sequence ID" value="KAJ2807884.1"/>
    <property type="molecule type" value="Genomic_DNA"/>
</dbReference>
<gene>
    <name evidence="1" type="ORF">H4S07_003508</name>
</gene>
<name>A0ACC1LG88_9FUNG</name>
<accession>A0ACC1LG88</accession>
<keyword evidence="2" id="KW-1185">Reference proteome</keyword>
<dbReference type="Proteomes" id="UP001140096">
    <property type="component" value="Unassembled WGS sequence"/>
</dbReference>
<feature type="non-terminal residue" evidence="1">
    <location>
        <position position="242"/>
    </location>
</feature>
<organism evidence="1 2">
    <name type="scientific">Coemansia furcata</name>
    <dbReference type="NCBI Taxonomy" id="417177"/>
    <lineage>
        <taxon>Eukaryota</taxon>
        <taxon>Fungi</taxon>
        <taxon>Fungi incertae sedis</taxon>
        <taxon>Zoopagomycota</taxon>
        <taxon>Kickxellomycotina</taxon>
        <taxon>Kickxellomycetes</taxon>
        <taxon>Kickxellales</taxon>
        <taxon>Kickxellaceae</taxon>
        <taxon>Coemansia</taxon>
    </lineage>
</organism>
<evidence type="ECO:0000313" key="1">
    <source>
        <dbReference type="EMBL" id="KAJ2807884.1"/>
    </source>
</evidence>
<protein>
    <submittedName>
        <fullName evidence="1">Uncharacterized protein</fullName>
    </submittedName>
</protein>